<evidence type="ECO:0000313" key="2">
    <source>
        <dbReference type="EMBL" id="WUX41832.1"/>
    </source>
</evidence>
<name>A0ABZ1ZSU6_STRAQ</name>
<organism evidence="2 3">
    <name type="scientific">Streptomyces anulatus</name>
    <name type="common">Streptomyces chrysomallus</name>
    <dbReference type="NCBI Taxonomy" id="1892"/>
    <lineage>
        <taxon>Bacteria</taxon>
        <taxon>Bacillati</taxon>
        <taxon>Actinomycetota</taxon>
        <taxon>Actinomycetes</taxon>
        <taxon>Kitasatosporales</taxon>
        <taxon>Streptomycetaceae</taxon>
        <taxon>Streptomyces</taxon>
    </lineage>
</organism>
<feature type="region of interest" description="Disordered" evidence="1">
    <location>
        <begin position="103"/>
        <end position="143"/>
    </location>
</feature>
<dbReference type="Proteomes" id="UP001431926">
    <property type="component" value="Chromosome"/>
</dbReference>
<dbReference type="EMBL" id="CP109491">
    <property type="protein sequence ID" value="WUX41832.1"/>
    <property type="molecule type" value="Genomic_DNA"/>
</dbReference>
<proteinExistence type="predicted"/>
<feature type="region of interest" description="Disordered" evidence="1">
    <location>
        <begin position="1"/>
        <end position="38"/>
    </location>
</feature>
<evidence type="ECO:0000256" key="1">
    <source>
        <dbReference type="SAM" id="MobiDB-lite"/>
    </source>
</evidence>
<evidence type="ECO:0000313" key="3">
    <source>
        <dbReference type="Proteomes" id="UP001431926"/>
    </source>
</evidence>
<reference evidence="2" key="1">
    <citation type="submission" date="2022-10" db="EMBL/GenBank/DDBJ databases">
        <title>The complete genomes of actinobacterial strains from the NBC collection.</title>
        <authorList>
            <person name="Joergensen T.S."/>
            <person name="Alvarez Arevalo M."/>
            <person name="Sterndorff E.B."/>
            <person name="Faurdal D."/>
            <person name="Vuksanovic O."/>
            <person name="Mourched A.-S."/>
            <person name="Charusanti P."/>
            <person name="Shaw S."/>
            <person name="Blin K."/>
            <person name="Weber T."/>
        </authorList>
    </citation>
    <scope>NUCLEOTIDE SEQUENCE</scope>
    <source>
        <strain evidence="2">NBC_01436</strain>
    </source>
</reference>
<protein>
    <submittedName>
        <fullName evidence="2">Uncharacterized protein</fullName>
    </submittedName>
</protein>
<dbReference type="RefSeq" id="WP_329359874.1">
    <property type="nucleotide sequence ID" value="NZ_CP109490.1"/>
</dbReference>
<accession>A0ABZ1ZSU6</accession>
<keyword evidence="3" id="KW-1185">Reference proteome</keyword>
<gene>
    <name evidence="2" type="ORF">OG367_38915</name>
</gene>
<sequence length="290" mass="30914">MDDLLNQEAGTVHDSGCQAGEHERSGLPAETEDAHDGAGMEGAAKLLAGQADAIGAQVLRHSTEHFMQRLAARIGADARSPAPVGYVPAGFAAMALDPYPAESGDIAQLSPPAATPAPHTLRPGGRARPRPRTRRRPTPINALDSGKSQYLAFGYVTQLCTTVLRSAEIETLAAFAADYDAAGARTFGCLLYSHDRRESAMYWWRFAAGAGDPLAAHLLAAHHAAIGPTTDSRAWIAFSVMLGFCPDRHVPRPVRHRTELAGSFASEIPTSDAARSFLRHRNLPPGLARL</sequence>
<feature type="compositionally biased region" description="Basic residues" evidence="1">
    <location>
        <begin position="125"/>
        <end position="137"/>
    </location>
</feature>